<dbReference type="RefSeq" id="WP_013678739.1">
    <property type="nucleotide sequence ID" value="NC_015314.1"/>
</dbReference>
<dbReference type="HOGENOM" id="CLU_1739036_0_0_11"/>
<dbReference type="EMBL" id="CP002594">
    <property type="protein sequence ID" value="AEA28847.1"/>
    <property type="molecule type" value="Genomic_DNA"/>
</dbReference>
<dbReference type="AlphaFoldDB" id="F2L6X5"/>
<dbReference type="KEGG" id="pdx:Psed_6766"/>
<dbReference type="Proteomes" id="UP000007809">
    <property type="component" value="Plasmid pPSED01"/>
</dbReference>
<reference evidence="1 2" key="1">
    <citation type="journal article" date="2011" name="J. Bacteriol.">
        <title>Genome sequence of the 1,4-dioxane-degrading Pseudonocardia dioxanivorans strain CB1190.</title>
        <authorList>
            <person name="Sales C.M."/>
            <person name="Mahendra S."/>
            <person name="Grostern A."/>
            <person name="Parales R.E."/>
            <person name="Goodwin L.A."/>
            <person name="Woyke T."/>
            <person name="Nolan M."/>
            <person name="Lapidus A."/>
            <person name="Chertkov O."/>
            <person name="Ovchinnikova G."/>
            <person name="Sczyrba A."/>
            <person name="Alvarez-Cohen L."/>
        </authorList>
    </citation>
    <scope>NUCLEOTIDE SEQUENCE [LARGE SCALE GENOMIC DNA]</scope>
    <source>
        <strain evidence="2">ATCC 55486 / DSM 44775 / JCM 13855 / CB1190</strain>
    </source>
</reference>
<evidence type="ECO:0000313" key="2">
    <source>
        <dbReference type="Proteomes" id="UP000007809"/>
    </source>
</evidence>
<gene>
    <name evidence="1" type="ordered locus">Psed_6766</name>
</gene>
<accession>F2L6X5</accession>
<protein>
    <submittedName>
        <fullName evidence="1">Uncharacterized protein</fullName>
    </submittedName>
</protein>
<keyword evidence="1" id="KW-0614">Plasmid</keyword>
<proteinExistence type="predicted"/>
<evidence type="ECO:0000313" key="1">
    <source>
        <dbReference type="EMBL" id="AEA28847.1"/>
    </source>
</evidence>
<keyword evidence="2" id="KW-1185">Reference proteome</keyword>
<name>F2L6X5_PSEUX</name>
<organism evidence="1 2">
    <name type="scientific">Pseudonocardia dioxanivorans (strain ATCC 55486 / DSM 44775 / JCM 13855 / CB1190)</name>
    <dbReference type="NCBI Taxonomy" id="675635"/>
    <lineage>
        <taxon>Bacteria</taxon>
        <taxon>Bacillati</taxon>
        <taxon>Actinomycetota</taxon>
        <taxon>Actinomycetes</taxon>
        <taxon>Pseudonocardiales</taxon>
        <taxon>Pseudonocardiaceae</taxon>
        <taxon>Pseudonocardia</taxon>
    </lineage>
</organism>
<sequence length="150" mass="16138">MTAPEDPDAWVHDAFALDGPHTPESVTAAAAAVAELVRYLNRATMTVRLPAPQLASTLRNLGVAAARLPQLIDQLHASATRLDEHGEPYSDTDRLDVNELRAQLGRYLGDGRVKSDVEGLRLALDSAAEAASHIGHRYDPASDPEVTTNH</sequence>
<geneLocation type="plasmid" evidence="1 2">
    <name>pPSED01</name>
</geneLocation>